<name>A0A239KUP6_9ACTN</name>
<dbReference type="RefSeq" id="WP_089209989.1">
    <property type="nucleotide sequence ID" value="NZ_FZOD01000029.1"/>
</dbReference>
<dbReference type="Proteomes" id="UP000198282">
    <property type="component" value="Unassembled WGS sequence"/>
</dbReference>
<reference evidence="1 2" key="1">
    <citation type="submission" date="2017-06" db="EMBL/GenBank/DDBJ databases">
        <authorList>
            <person name="Kim H.J."/>
            <person name="Triplett B.A."/>
        </authorList>
    </citation>
    <scope>NUCLEOTIDE SEQUENCE [LARGE SCALE GENOMIC DNA]</scope>
    <source>
        <strain evidence="1 2">CGMCC 4.2132</strain>
    </source>
</reference>
<protein>
    <submittedName>
        <fullName evidence="1">Uncharacterized protein</fullName>
    </submittedName>
</protein>
<dbReference type="AlphaFoldDB" id="A0A239KUP6"/>
<sequence length="93" mass="10696">MAAEFELGDYILVQDGNILEVFHRTLSSVRRFHVAFLGVYAKPRRNGFKVMIGPRSDDRIINGVTLDMNPEELERFQEFMAPLIAARDRRASL</sequence>
<accession>A0A239KUP6</accession>
<evidence type="ECO:0000313" key="1">
    <source>
        <dbReference type="EMBL" id="SNT22076.1"/>
    </source>
</evidence>
<dbReference type="OrthoDB" id="3537041at2"/>
<keyword evidence="2" id="KW-1185">Reference proteome</keyword>
<organism evidence="1 2">
    <name type="scientific">Streptosporangium subroseum</name>
    <dbReference type="NCBI Taxonomy" id="106412"/>
    <lineage>
        <taxon>Bacteria</taxon>
        <taxon>Bacillati</taxon>
        <taxon>Actinomycetota</taxon>
        <taxon>Actinomycetes</taxon>
        <taxon>Streptosporangiales</taxon>
        <taxon>Streptosporangiaceae</taxon>
        <taxon>Streptosporangium</taxon>
    </lineage>
</organism>
<gene>
    <name evidence="1" type="ORF">SAMN05216276_102918</name>
</gene>
<dbReference type="EMBL" id="FZOD01000029">
    <property type="protein sequence ID" value="SNT22076.1"/>
    <property type="molecule type" value="Genomic_DNA"/>
</dbReference>
<proteinExistence type="predicted"/>
<evidence type="ECO:0000313" key="2">
    <source>
        <dbReference type="Proteomes" id="UP000198282"/>
    </source>
</evidence>